<feature type="domain" description="HTH cro/C1-type" evidence="3">
    <location>
        <begin position="61"/>
        <end position="116"/>
    </location>
</feature>
<name>A0A517LTH7_9BACT</name>
<dbReference type="GO" id="GO:0003677">
    <property type="term" value="F:DNA binding"/>
    <property type="evidence" value="ECO:0007669"/>
    <property type="project" value="InterPro"/>
</dbReference>
<dbReference type="Gene3D" id="1.10.260.40">
    <property type="entry name" value="lambda repressor-like DNA-binding domains"/>
    <property type="match status" value="1"/>
</dbReference>
<dbReference type="InterPro" id="IPR010982">
    <property type="entry name" value="Lambda_DNA-bd_dom_sf"/>
</dbReference>
<dbReference type="AlphaFoldDB" id="A0A517LTH7"/>
<protein>
    <submittedName>
        <fullName evidence="4">Helix-turn-helix protein</fullName>
    </submittedName>
</protein>
<dbReference type="SMART" id="SM00530">
    <property type="entry name" value="HTH_XRE"/>
    <property type="match status" value="1"/>
</dbReference>
<evidence type="ECO:0000256" key="1">
    <source>
        <dbReference type="SAM" id="Coils"/>
    </source>
</evidence>
<feature type="coiled-coil region" evidence="1">
    <location>
        <begin position="37"/>
        <end position="78"/>
    </location>
</feature>
<evidence type="ECO:0000259" key="3">
    <source>
        <dbReference type="PROSITE" id="PS50943"/>
    </source>
</evidence>
<dbReference type="Proteomes" id="UP000319557">
    <property type="component" value="Chromosome"/>
</dbReference>
<proteinExistence type="predicted"/>
<evidence type="ECO:0000313" key="4">
    <source>
        <dbReference type="EMBL" id="QDS85933.1"/>
    </source>
</evidence>
<dbReference type="PROSITE" id="PS50943">
    <property type="entry name" value="HTH_CROC1"/>
    <property type="match status" value="1"/>
</dbReference>
<keyword evidence="1" id="KW-0175">Coiled coil</keyword>
<gene>
    <name evidence="4" type="ORF">EC9_00910</name>
</gene>
<feature type="region of interest" description="Disordered" evidence="2">
    <location>
        <begin position="1"/>
        <end position="26"/>
    </location>
</feature>
<accession>A0A517LTH7</accession>
<evidence type="ECO:0000313" key="5">
    <source>
        <dbReference type="Proteomes" id="UP000319557"/>
    </source>
</evidence>
<evidence type="ECO:0000256" key="2">
    <source>
        <dbReference type="SAM" id="MobiDB-lite"/>
    </source>
</evidence>
<dbReference type="EMBL" id="CP036261">
    <property type="protein sequence ID" value="QDS85933.1"/>
    <property type="molecule type" value="Genomic_DNA"/>
</dbReference>
<dbReference type="Pfam" id="PF01381">
    <property type="entry name" value="HTH_3"/>
    <property type="match status" value="1"/>
</dbReference>
<dbReference type="CDD" id="cd00093">
    <property type="entry name" value="HTH_XRE"/>
    <property type="match status" value="1"/>
</dbReference>
<dbReference type="OrthoDB" id="292530at2"/>
<organism evidence="4 5">
    <name type="scientific">Rosistilla ulvae</name>
    <dbReference type="NCBI Taxonomy" id="1930277"/>
    <lineage>
        <taxon>Bacteria</taxon>
        <taxon>Pseudomonadati</taxon>
        <taxon>Planctomycetota</taxon>
        <taxon>Planctomycetia</taxon>
        <taxon>Pirellulales</taxon>
        <taxon>Pirellulaceae</taxon>
        <taxon>Rosistilla</taxon>
    </lineage>
</organism>
<feature type="compositionally biased region" description="Basic and acidic residues" evidence="2">
    <location>
        <begin position="10"/>
        <end position="26"/>
    </location>
</feature>
<sequence length="120" mass="13459">MNKKSSGNRVVRELTTDERKQLETARAETEVRRDSIVAEARARKRALEAMRKDAQATIRAMKEERERLGLSLADVEARSGLKRSSLSRLENDPDANPTLLTLQRYADALHLSLSTSVGQP</sequence>
<dbReference type="InterPro" id="IPR001387">
    <property type="entry name" value="Cro/C1-type_HTH"/>
</dbReference>
<dbReference type="RefSeq" id="WP_145341410.1">
    <property type="nucleotide sequence ID" value="NZ_CP036261.1"/>
</dbReference>
<reference evidence="4 5" key="1">
    <citation type="submission" date="2019-02" db="EMBL/GenBank/DDBJ databases">
        <title>Deep-cultivation of Planctomycetes and their phenomic and genomic characterization uncovers novel biology.</title>
        <authorList>
            <person name="Wiegand S."/>
            <person name="Jogler M."/>
            <person name="Boedeker C."/>
            <person name="Pinto D."/>
            <person name="Vollmers J."/>
            <person name="Rivas-Marin E."/>
            <person name="Kohn T."/>
            <person name="Peeters S.H."/>
            <person name="Heuer A."/>
            <person name="Rast P."/>
            <person name="Oberbeckmann S."/>
            <person name="Bunk B."/>
            <person name="Jeske O."/>
            <person name="Meyerdierks A."/>
            <person name="Storesund J.E."/>
            <person name="Kallscheuer N."/>
            <person name="Luecker S."/>
            <person name="Lage O.M."/>
            <person name="Pohl T."/>
            <person name="Merkel B.J."/>
            <person name="Hornburger P."/>
            <person name="Mueller R.-W."/>
            <person name="Bruemmer F."/>
            <person name="Labrenz M."/>
            <person name="Spormann A.M."/>
            <person name="Op den Camp H."/>
            <person name="Overmann J."/>
            <person name="Amann R."/>
            <person name="Jetten M.S.M."/>
            <person name="Mascher T."/>
            <person name="Medema M.H."/>
            <person name="Devos D.P."/>
            <person name="Kaster A.-K."/>
            <person name="Ovreas L."/>
            <person name="Rohde M."/>
            <person name="Galperin M.Y."/>
            <person name="Jogler C."/>
        </authorList>
    </citation>
    <scope>NUCLEOTIDE SEQUENCE [LARGE SCALE GENOMIC DNA]</scope>
    <source>
        <strain evidence="4 5">EC9</strain>
    </source>
</reference>
<dbReference type="KEGG" id="ruv:EC9_00910"/>
<keyword evidence="5" id="KW-1185">Reference proteome</keyword>
<dbReference type="SUPFAM" id="SSF47413">
    <property type="entry name" value="lambda repressor-like DNA-binding domains"/>
    <property type="match status" value="1"/>
</dbReference>